<name>A0A1B8TVC7_9FLAO</name>
<protein>
    <submittedName>
        <fullName evidence="1">Uncharacterized protein</fullName>
    </submittedName>
</protein>
<gene>
    <name evidence="1" type="ORF">LPB301_12030</name>
</gene>
<proteinExistence type="predicted"/>
<dbReference type="KEGG" id="prn:BW723_03675"/>
<dbReference type="EMBL" id="LSFL01000035">
    <property type="protein sequence ID" value="OBY63532.1"/>
    <property type="molecule type" value="Genomic_DNA"/>
</dbReference>
<dbReference type="AlphaFoldDB" id="A0A1B8TVC7"/>
<accession>A0A1B8TVC7</accession>
<evidence type="ECO:0000313" key="1">
    <source>
        <dbReference type="EMBL" id="OBY63532.1"/>
    </source>
</evidence>
<reference evidence="2" key="1">
    <citation type="submission" date="2016-02" db="EMBL/GenBank/DDBJ databases">
        <title>Paenibacillus sp. LPB0068, isolated from Crassostrea gigas.</title>
        <authorList>
            <person name="Shin S.-K."/>
            <person name="Yi H."/>
        </authorList>
    </citation>
    <scope>NUCLEOTIDE SEQUENCE [LARGE SCALE GENOMIC DNA]</scope>
    <source>
        <strain evidence="2">KCTC 23969</strain>
    </source>
</reference>
<keyword evidence="2" id="KW-1185">Reference proteome</keyword>
<dbReference type="RefSeq" id="WP_068362131.1">
    <property type="nucleotide sequence ID" value="NZ_CP019337.1"/>
</dbReference>
<organism evidence="1 2">
    <name type="scientific">Polaribacter reichenbachii</name>
    <dbReference type="NCBI Taxonomy" id="996801"/>
    <lineage>
        <taxon>Bacteria</taxon>
        <taxon>Pseudomonadati</taxon>
        <taxon>Bacteroidota</taxon>
        <taxon>Flavobacteriia</taxon>
        <taxon>Flavobacteriales</taxon>
        <taxon>Flavobacteriaceae</taxon>
    </lineage>
</organism>
<sequence length="71" mass="8416">MKTISFDEPINISKSHFKTLEDFQLHIVQKLQNSELSENHKEVLDTRILEVNENPENYISLSELKFSIKRK</sequence>
<evidence type="ECO:0000313" key="2">
    <source>
        <dbReference type="Proteomes" id="UP000092612"/>
    </source>
</evidence>
<comment type="caution">
    <text evidence="1">The sequence shown here is derived from an EMBL/GenBank/DDBJ whole genome shotgun (WGS) entry which is preliminary data.</text>
</comment>
<dbReference type="Proteomes" id="UP000092612">
    <property type="component" value="Unassembled WGS sequence"/>
</dbReference>
<dbReference type="OrthoDB" id="1450668at2"/>